<evidence type="ECO:0000313" key="11">
    <source>
        <dbReference type="Proteomes" id="UP000711995"/>
    </source>
</evidence>
<feature type="transmembrane region" description="Helical" evidence="7">
    <location>
        <begin position="309"/>
        <end position="335"/>
    </location>
</feature>
<evidence type="ECO:0000259" key="8">
    <source>
        <dbReference type="Pfam" id="PF02687"/>
    </source>
</evidence>
<evidence type="ECO:0000256" key="3">
    <source>
        <dbReference type="ARBA" id="ARBA00022475"/>
    </source>
</evidence>
<dbReference type="Proteomes" id="UP000711995">
    <property type="component" value="Unassembled WGS sequence"/>
</dbReference>
<evidence type="ECO:0000256" key="7">
    <source>
        <dbReference type="SAM" id="Phobius"/>
    </source>
</evidence>
<dbReference type="Pfam" id="PF12704">
    <property type="entry name" value="MacB_PCD"/>
    <property type="match status" value="1"/>
</dbReference>
<evidence type="ECO:0000256" key="4">
    <source>
        <dbReference type="ARBA" id="ARBA00022692"/>
    </source>
</evidence>
<gene>
    <name evidence="10" type="ORF">HCT14_04795</name>
</gene>
<evidence type="ECO:0000256" key="2">
    <source>
        <dbReference type="ARBA" id="ARBA00005236"/>
    </source>
</evidence>
<sequence length="414" mass="46879">MKSKFSALLMIAWRYFLPPAKSGRRSGIILAVLGVSVGVLAMVVVMSIMNGLQQGYIRTILEVESAHLQLYTQRYLSDDEMKKLDPLLNFFHVETITPLIKQTTMMRPLWGDYKAIQLIALDPELMYQDKRFIQSLNMISGSLPQYGSIVLGRELAAIHGVDKGSLITVIVLPEGSQEPYELTLEVSGIFESGYYAFDANLALMNLGHMIELLGSHKALFYNLKLKNPLQATALVSELRAKGYDVASWQEYNKIFFGALRMEKRLMIFLLQIIFIVTAVNIYQGRRRMMLQKERESLILRTLGLSHRDIIHIFTLQGVFIGIVGIMIGLSLGLLLSYQINPIVQWGTLGLNLLLNTFGIQVYALYDSSIFYISEIPIEIEIRDLVWIAISAMMITSFAGWIAGRSYHKDRPLEL</sequence>
<evidence type="ECO:0000259" key="9">
    <source>
        <dbReference type="Pfam" id="PF12704"/>
    </source>
</evidence>
<dbReference type="AlphaFoldDB" id="A0A968GA41"/>
<evidence type="ECO:0000256" key="5">
    <source>
        <dbReference type="ARBA" id="ARBA00022989"/>
    </source>
</evidence>
<comment type="similarity">
    <text evidence="2">Belongs to the ABC-4 integral membrane protein family. LolC/E subfamily.</text>
</comment>
<accession>A0A968GA41</accession>
<dbReference type="InterPro" id="IPR025857">
    <property type="entry name" value="MacB_PCD"/>
</dbReference>
<dbReference type="GO" id="GO:0098797">
    <property type="term" value="C:plasma membrane protein complex"/>
    <property type="evidence" value="ECO:0007669"/>
    <property type="project" value="TreeGrafter"/>
</dbReference>
<protein>
    <submittedName>
        <fullName evidence="10">ABC transporter permease</fullName>
    </submittedName>
</protein>
<name>A0A968GA41_9SPIO</name>
<feature type="domain" description="MacB-like periplasmic core" evidence="9">
    <location>
        <begin position="29"/>
        <end position="240"/>
    </location>
</feature>
<keyword evidence="6 7" id="KW-0472">Membrane</keyword>
<evidence type="ECO:0000313" key="10">
    <source>
        <dbReference type="EMBL" id="NIZ40821.1"/>
    </source>
</evidence>
<feature type="domain" description="ABC3 transporter permease C-terminal" evidence="8">
    <location>
        <begin position="268"/>
        <end position="406"/>
    </location>
</feature>
<dbReference type="InterPro" id="IPR003838">
    <property type="entry name" value="ABC3_permease_C"/>
</dbReference>
<evidence type="ECO:0000256" key="6">
    <source>
        <dbReference type="ARBA" id="ARBA00023136"/>
    </source>
</evidence>
<feature type="transmembrane region" description="Helical" evidence="7">
    <location>
        <begin position="384"/>
        <end position="403"/>
    </location>
</feature>
<dbReference type="GO" id="GO:0044874">
    <property type="term" value="P:lipoprotein localization to outer membrane"/>
    <property type="evidence" value="ECO:0007669"/>
    <property type="project" value="TreeGrafter"/>
</dbReference>
<organism evidence="10 11">
    <name type="scientific">Entomospira entomophila</name>
    <dbReference type="NCBI Taxonomy" id="2719988"/>
    <lineage>
        <taxon>Bacteria</taxon>
        <taxon>Pseudomonadati</taxon>
        <taxon>Spirochaetota</taxon>
        <taxon>Spirochaetia</taxon>
        <taxon>Spirochaetales</taxon>
        <taxon>Spirochaetaceae</taxon>
        <taxon>Entomospira</taxon>
    </lineage>
</organism>
<dbReference type="InterPro" id="IPR051447">
    <property type="entry name" value="Lipoprotein-release_system"/>
</dbReference>
<dbReference type="Pfam" id="PF02687">
    <property type="entry name" value="FtsX"/>
    <property type="match status" value="1"/>
</dbReference>
<dbReference type="EMBL" id="JAATLJ010000001">
    <property type="protein sequence ID" value="NIZ40821.1"/>
    <property type="molecule type" value="Genomic_DNA"/>
</dbReference>
<feature type="transmembrane region" description="Helical" evidence="7">
    <location>
        <begin position="28"/>
        <end position="49"/>
    </location>
</feature>
<keyword evidence="11" id="KW-1185">Reference proteome</keyword>
<keyword evidence="4 7" id="KW-0812">Transmembrane</keyword>
<comment type="subcellular location">
    <subcellularLocation>
        <location evidence="1">Cell membrane</location>
        <topology evidence="1">Multi-pass membrane protein</topology>
    </subcellularLocation>
</comment>
<reference evidence="10 11" key="1">
    <citation type="submission" date="2020-03" db="EMBL/GenBank/DDBJ databases">
        <title>Spirochaetal bacteria isolated from arthropods constitute a novel genus Entomospira genus novum within the order Spirochaetales.</title>
        <authorList>
            <person name="Grana-Miraglia L."/>
            <person name="Sikutova S."/>
            <person name="Fingerle V."/>
            <person name="Sing A."/>
            <person name="Castillo-Ramirez S."/>
            <person name="Margos G."/>
            <person name="Rudolf I."/>
        </authorList>
    </citation>
    <scope>NUCLEOTIDE SEQUENCE [LARGE SCALE GENOMIC DNA]</scope>
    <source>
        <strain evidence="10 11">BR193</strain>
    </source>
</reference>
<feature type="transmembrane region" description="Helical" evidence="7">
    <location>
        <begin position="265"/>
        <end position="282"/>
    </location>
</feature>
<dbReference type="PANTHER" id="PTHR30489">
    <property type="entry name" value="LIPOPROTEIN-RELEASING SYSTEM TRANSMEMBRANE PROTEIN LOLE"/>
    <property type="match status" value="1"/>
</dbReference>
<keyword evidence="5 7" id="KW-1133">Transmembrane helix</keyword>
<keyword evidence="3" id="KW-1003">Cell membrane</keyword>
<feature type="transmembrane region" description="Helical" evidence="7">
    <location>
        <begin position="342"/>
        <end position="364"/>
    </location>
</feature>
<comment type="caution">
    <text evidence="10">The sequence shown here is derived from an EMBL/GenBank/DDBJ whole genome shotgun (WGS) entry which is preliminary data.</text>
</comment>
<dbReference type="PANTHER" id="PTHR30489:SF0">
    <property type="entry name" value="LIPOPROTEIN-RELEASING SYSTEM TRANSMEMBRANE PROTEIN LOLE"/>
    <property type="match status" value="1"/>
</dbReference>
<proteinExistence type="inferred from homology"/>
<evidence type="ECO:0000256" key="1">
    <source>
        <dbReference type="ARBA" id="ARBA00004651"/>
    </source>
</evidence>
<dbReference type="RefSeq" id="WP_167700406.1">
    <property type="nucleotide sequence ID" value="NZ_CP118174.1"/>
</dbReference>